<feature type="domain" description="Response regulatory" evidence="8">
    <location>
        <begin position="6"/>
        <end position="122"/>
    </location>
</feature>
<dbReference type="InterPro" id="IPR039420">
    <property type="entry name" value="WalR-like"/>
</dbReference>
<dbReference type="SMART" id="SM00862">
    <property type="entry name" value="Trans_reg_C"/>
    <property type="match status" value="1"/>
</dbReference>
<keyword evidence="2" id="KW-0902">Two-component regulatory system</keyword>
<dbReference type="InterPro" id="IPR001867">
    <property type="entry name" value="OmpR/PhoB-type_DNA-bd"/>
</dbReference>
<dbReference type="AlphaFoldDB" id="A0A1N6FAQ4"/>
<evidence type="ECO:0000256" key="2">
    <source>
        <dbReference type="ARBA" id="ARBA00023012"/>
    </source>
</evidence>
<dbReference type="InterPro" id="IPR001789">
    <property type="entry name" value="Sig_transdc_resp-reg_receiver"/>
</dbReference>
<evidence type="ECO:0000313" key="11">
    <source>
        <dbReference type="Proteomes" id="UP000198461"/>
    </source>
</evidence>
<feature type="modified residue" description="4-aspartylphosphate" evidence="6">
    <location>
        <position position="55"/>
    </location>
</feature>
<gene>
    <name evidence="10" type="ORF">SAMN05443662_1000</name>
</gene>
<dbReference type="CDD" id="cd00383">
    <property type="entry name" value="trans_reg_C"/>
    <property type="match status" value="1"/>
</dbReference>
<dbReference type="EMBL" id="FSRE01000002">
    <property type="protein sequence ID" value="SIN92349.1"/>
    <property type="molecule type" value="Genomic_DNA"/>
</dbReference>
<dbReference type="Gene3D" id="1.10.10.10">
    <property type="entry name" value="Winged helix-like DNA-binding domain superfamily/Winged helix DNA-binding domain"/>
    <property type="match status" value="1"/>
</dbReference>
<evidence type="ECO:0000256" key="4">
    <source>
        <dbReference type="ARBA" id="ARBA00023125"/>
    </source>
</evidence>
<dbReference type="RefSeq" id="WP_074201272.1">
    <property type="nucleotide sequence ID" value="NZ_FSRE01000002.1"/>
</dbReference>
<protein>
    <submittedName>
        <fullName evidence="10">Two component transcriptional regulator, winged helix family</fullName>
    </submittedName>
</protein>
<evidence type="ECO:0000256" key="7">
    <source>
        <dbReference type="PROSITE-ProRule" id="PRU01091"/>
    </source>
</evidence>
<dbReference type="PANTHER" id="PTHR48111:SF21">
    <property type="entry name" value="DNA-BINDING DUAL MASTER TRANSCRIPTIONAL REGULATOR RPAA"/>
    <property type="match status" value="1"/>
</dbReference>
<dbReference type="GO" id="GO:0006355">
    <property type="term" value="P:regulation of DNA-templated transcription"/>
    <property type="evidence" value="ECO:0007669"/>
    <property type="project" value="InterPro"/>
</dbReference>
<evidence type="ECO:0000259" key="9">
    <source>
        <dbReference type="PROSITE" id="PS51755"/>
    </source>
</evidence>
<feature type="domain" description="OmpR/PhoB-type" evidence="9">
    <location>
        <begin position="130"/>
        <end position="227"/>
    </location>
</feature>
<dbReference type="Pfam" id="PF00072">
    <property type="entry name" value="Response_reg"/>
    <property type="match status" value="1"/>
</dbReference>
<evidence type="ECO:0000256" key="5">
    <source>
        <dbReference type="ARBA" id="ARBA00023163"/>
    </source>
</evidence>
<dbReference type="Gene3D" id="6.10.250.690">
    <property type="match status" value="1"/>
</dbReference>
<dbReference type="InterPro" id="IPR011006">
    <property type="entry name" value="CheY-like_superfamily"/>
</dbReference>
<dbReference type="Pfam" id="PF00486">
    <property type="entry name" value="Trans_reg_C"/>
    <property type="match status" value="1"/>
</dbReference>
<keyword evidence="3" id="KW-0805">Transcription regulation</keyword>
<dbReference type="OrthoDB" id="9802426at2"/>
<evidence type="ECO:0000256" key="1">
    <source>
        <dbReference type="ARBA" id="ARBA00022553"/>
    </source>
</evidence>
<dbReference type="Proteomes" id="UP000198461">
    <property type="component" value="Unassembled WGS sequence"/>
</dbReference>
<keyword evidence="4 7" id="KW-0238">DNA-binding</keyword>
<dbReference type="SMART" id="SM00448">
    <property type="entry name" value="REC"/>
    <property type="match status" value="1"/>
</dbReference>
<reference evidence="10 11" key="1">
    <citation type="submission" date="2016-11" db="EMBL/GenBank/DDBJ databases">
        <authorList>
            <person name="Jaros S."/>
            <person name="Januszkiewicz K."/>
            <person name="Wedrychowicz H."/>
        </authorList>
    </citation>
    <scope>NUCLEOTIDE SEQUENCE [LARGE SCALE GENOMIC DNA]</scope>
    <source>
        <strain evidence="10 11">DSM 17737</strain>
    </source>
</reference>
<organism evidence="10 11">
    <name type="scientific">Sulfurivirga caldicuralii</name>
    <dbReference type="NCBI Taxonomy" id="364032"/>
    <lineage>
        <taxon>Bacteria</taxon>
        <taxon>Pseudomonadati</taxon>
        <taxon>Pseudomonadota</taxon>
        <taxon>Gammaproteobacteria</taxon>
        <taxon>Thiotrichales</taxon>
        <taxon>Piscirickettsiaceae</taxon>
        <taxon>Sulfurivirga</taxon>
    </lineage>
</organism>
<dbReference type="GO" id="GO:0000976">
    <property type="term" value="F:transcription cis-regulatory region binding"/>
    <property type="evidence" value="ECO:0007669"/>
    <property type="project" value="TreeGrafter"/>
</dbReference>
<dbReference type="GO" id="GO:0000156">
    <property type="term" value="F:phosphorelay response regulator activity"/>
    <property type="evidence" value="ECO:0007669"/>
    <property type="project" value="TreeGrafter"/>
</dbReference>
<keyword evidence="5" id="KW-0804">Transcription</keyword>
<dbReference type="SUPFAM" id="SSF52172">
    <property type="entry name" value="CheY-like"/>
    <property type="match status" value="1"/>
</dbReference>
<sequence length="234" mass="26644">MNTEHKIAIVEDDPHQLSLLEETVREAGFTPLPYTGRQEALEGIQKARPSILVSDIILGDEMDGGFDLVRDLQQTGIVLPIIFLSERHDEFDIITGHTLGAVDYLPKPYNMKLLIAKIRNLLRLTQSSQPADSTLENLVVDPENLAVTWKGEPVYLTATEFEMLQQFAQAGARHLVTYEALQSATQGVVERNTINTHICRIRNAFRKVDPEFDMIQNEYGRGYSWRNKDEKRKH</sequence>
<keyword evidence="1 6" id="KW-0597">Phosphoprotein</keyword>
<keyword evidence="11" id="KW-1185">Reference proteome</keyword>
<evidence type="ECO:0000256" key="6">
    <source>
        <dbReference type="PROSITE-ProRule" id="PRU00169"/>
    </source>
</evidence>
<dbReference type="PANTHER" id="PTHR48111">
    <property type="entry name" value="REGULATOR OF RPOS"/>
    <property type="match status" value="1"/>
</dbReference>
<proteinExistence type="predicted"/>
<dbReference type="PROSITE" id="PS50110">
    <property type="entry name" value="RESPONSE_REGULATORY"/>
    <property type="match status" value="1"/>
</dbReference>
<evidence type="ECO:0000313" key="10">
    <source>
        <dbReference type="EMBL" id="SIN92349.1"/>
    </source>
</evidence>
<dbReference type="PROSITE" id="PS51755">
    <property type="entry name" value="OMPR_PHOB"/>
    <property type="match status" value="1"/>
</dbReference>
<evidence type="ECO:0000259" key="8">
    <source>
        <dbReference type="PROSITE" id="PS50110"/>
    </source>
</evidence>
<dbReference type="InterPro" id="IPR036388">
    <property type="entry name" value="WH-like_DNA-bd_sf"/>
</dbReference>
<dbReference type="GO" id="GO:0032993">
    <property type="term" value="C:protein-DNA complex"/>
    <property type="evidence" value="ECO:0007669"/>
    <property type="project" value="TreeGrafter"/>
</dbReference>
<dbReference type="Gene3D" id="3.40.50.2300">
    <property type="match status" value="1"/>
</dbReference>
<evidence type="ECO:0000256" key="3">
    <source>
        <dbReference type="ARBA" id="ARBA00023015"/>
    </source>
</evidence>
<dbReference type="GO" id="GO:0005829">
    <property type="term" value="C:cytosol"/>
    <property type="evidence" value="ECO:0007669"/>
    <property type="project" value="TreeGrafter"/>
</dbReference>
<accession>A0A1N6FAQ4</accession>
<feature type="DNA-binding region" description="OmpR/PhoB-type" evidence="7">
    <location>
        <begin position="130"/>
        <end position="227"/>
    </location>
</feature>
<dbReference type="STRING" id="364032.SAMN05443662_1000"/>
<name>A0A1N6FAQ4_9GAMM</name>